<evidence type="ECO:0000259" key="2">
    <source>
        <dbReference type="Pfam" id="PF00561"/>
    </source>
</evidence>
<keyword evidence="1" id="KW-1133">Transmembrane helix</keyword>
<dbReference type="InterPro" id="IPR029058">
    <property type="entry name" value="AB_hydrolase_fold"/>
</dbReference>
<keyword evidence="3" id="KW-0378">Hydrolase</keyword>
<gene>
    <name evidence="3" type="ORF">JCM17844_09790</name>
</gene>
<feature type="domain" description="AB hydrolase-1" evidence="2">
    <location>
        <begin position="67"/>
        <end position="302"/>
    </location>
</feature>
<evidence type="ECO:0000313" key="4">
    <source>
        <dbReference type="Proteomes" id="UP000322084"/>
    </source>
</evidence>
<dbReference type="Gene3D" id="3.40.50.1820">
    <property type="entry name" value="alpha/beta hydrolase"/>
    <property type="match status" value="1"/>
</dbReference>
<keyword evidence="1" id="KW-0472">Membrane</keyword>
<dbReference type="RefSeq" id="WP_210431348.1">
    <property type="nucleotide sequence ID" value="NZ_BKCL01000002.1"/>
</dbReference>
<evidence type="ECO:0000256" key="1">
    <source>
        <dbReference type="SAM" id="Phobius"/>
    </source>
</evidence>
<dbReference type="InterPro" id="IPR000073">
    <property type="entry name" value="AB_hydrolase_1"/>
</dbReference>
<protein>
    <submittedName>
        <fullName evidence="3">Alpha/beta hydrolase</fullName>
    </submittedName>
</protein>
<dbReference type="Proteomes" id="UP000322084">
    <property type="component" value="Unassembled WGS sequence"/>
</dbReference>
<feature type="transmembrane region" description="Helical" evidence="1">
    <location>
        <begin position="7"/>
        <end position="27"/>
    </location>
</feature>
<comment type="caution">
    <text evidence="3">The sequence shown here is derived from an EMBL/GenBank/DDBJ whole genome shotgun (WGS) entry which is preliminary data.</text>
</comment>
<dbReference type="PANTHER" id="PTHR46438">
    <property type="entry name" value="ALPHA/BETA-HYDROLASES SUPERFAMILY PROTEIN"/>
    <property type="match status" value="1"/>
</dbReference>
<dbReference type="EMBL" id="BKCL01000002">
    <property type="protein sequence ID" value="GEQ97342.1"/>
    <property type="molecule type" value="Genomic_DNA"/>
</dbReference>
<dbReference type="AlphaFoldDB" id="A0A5A7MMV6"/>
<dbReference type="Pfam" id="PF00561">
    <property type="entry name" value="Abhydrolase_1"/>
    <property type="match status" value="1"/>
</dbReference>
<accession>A0A5A7MMV6</accession>
<keyword evidence="1" id="KW-0812">Transmembrane</keyword>
<sequence length="329" mass="36333">MWTFAKWCLWAIAIFAVLLCVIVLNYGTPDLDRALLTEYYAKAPSRFLDLPNGGRIHYRDYGPADAPPVVLVHGSGASLHSWEGWADSLAPQFRVITLDLPAHGLTGRIPGDDYGISGMTAAIDAIVDATSLERFVLGGNSMGGKMSIAYALQHPQKIAGLILIDSSGYYPEAMPPRSVPLAFTLARTPVLRHLMTWITPRAIIREGLKNVMADKQRVTETLVDRYWHLLLMEGSREAMMEYFATPDVPVDPSRIISPTLILWGGKDTLLPLEVGTALAEQIPQSHLLVYEDLGHIPMEEDPQRTAHDAMAFLSSLTDDTSWNQAARAR</sequence>
<dbReference type="PANTHER" id="PTHR46438:SF11">
    <property type="entry name" value="LIPASE-RELATED"/>
    <property type="match status" value="1"/>
</dbReference>
<dbReference type="GO" id="GO:0016787">
    <property type="term" value="F:hydrolase activity"/>
    <property type="evidence" value="ECO:0007669"/>
    <property type="project" value="UniProtKB-KW"/>
</dbReference>
<dbReference type="PRINTS" id="PR00111">
    <property type="entry name" value="ABHYDROLASE"/>
</dbReference>
<reference evidence="3 4" key="1">
    <citation type="submission" date="2019-09" db="EMBL/GenBank/DDBJ databases">
        <title>NBRP : Genome information of microbial organism related human and environment.</title>
        <authorList>
            <person name="Hattori M."/>
            <person name="Oshima K."/>
            <person name="Inaba H."/>
            <person name="Suda W."/>
            <person name="Sakamoto M."/>
            <person name="Iino T."/>
            <person name="Kitahara M."/>
            <person name="Oshida Y."/>
            <person name="Iida T."/>
            <person name="Kudo T."/>
            <person name="Itoh T."/>
            <person name="Ohkuma M."/>
        </authorList>
    </citation>
    <scope>NUCLEOTIDE SEQUENCE [LARGE SCALE GENOMIC DNA]</scope>
    <source>
        <strain evidence="3 4">Hi-2</strain>
    </source>
</reference>
<organism evidence="3 4">
    <name type="scientific">Iodidimonas gelatinilytica</name>
    <dbReference type="NCBI Taxonomy" id="1236966"/>
    <lineage>
        <taxon>Bacteria</taxon>
        <taxon>Pseudomonadati</taxon>
        <taxon>Pseudomonadota</taxon>
        <taxon>Alphaproteobacteria</taxon>
        <taxon>Iodidimonadales</taxon>
        <taxon>Iodidimonadaceae</taxon>
        <taxon>Iodidimonas</taxon>
    </lineage>
</organism>
<name>A0A5A7MMV6_9PROT</name>
<evidence type="ECO:0000313" key="3">
    <source>
        <dbReference type="EMBL" id="GEQ97342.1"/>
    </source>
</evidence>
<dbReference type="SUPFAM" id="SSF53474">
    <property type="entry name" value="alpha/beta-Hydrolases"/>
    <property type="match status" value="1"/>
</dbReference>
<proteinExistence type="predicted"/>